<gene>
    <name evidence="1" type="ORF">GMARGA_LOCUS32976</name>
</gene>
<name>A0ABN7WNC0_GIGMA</name>
<evidence type="ECO:0000313" key="2">
    <source>
        <dbReference type="Proteomes" id="UP000789901"/>
    </source>
</evidence>
<dbReference type="EMBL" id="CAJVQB010053319">
    <property type="protein sequence ID" value="CAG8836322.1"/>
    <property type="molecule type" value="Genomic_DNA"/>
</dbReference>
<feature type="non-terminal residue" evidence="1">
    <location>
        <position position="1"/>
    </location>
</feature>
<comment type="caution">
    <text evidence="1">The sequence shown here is derived from an EMBL/GenBank/DDBJ whole genome shotgun (WGS) entry which is preliminary data.</text>
</comment>
<dbReference type="Proteomes" id="UP000789901">
    <property type="component" value="Unassembled WGS sequence"/>
</dbReference>
<protein>
    <submittedName>
        <fullName evidence="1">2272_t:CDS:1</fullName>
    </submittedName>
</protein>
<keyword evidence="2" id="KW-1185">Reference proteome</keyword>
<sequence length="40" mass="4848">RTYEEIMDIYKYKLAILNITLCKNCFHPIKVKEDEYCDSC</sequence>
<accession>A0ABN7WNC0</accession>
<evidence type="ECO:0000313" key="1">
    <source>
        <dbReference type="EMBL" id="CAG8836322.1"/>
    </source>
</evidence>
<organism evidence="1 2">
    <name type="scientific">Gigaspora margarita</name>
    <dbReference type="NCBI Taxonomy" id="4874"/>
    <lineage>
        <taxon>Eukaryota</taxon>
        <taxon>Fungi</taxon>
        <taxon>Fungi incertae sedis</taxon>
        <taxon>Mucoromycota</taxon>
        <taxon>Glomeromycotina</taxon>
        <taxon>Glomeromycetes</taxon>
        <taxon>Diversisporales</taxon>
        <taxon>Gigasporaceae</taxon>
        <taxon>Gigaspora</taxon>
    </lineage>
</organism>
<reference evidence="1 2" key="1">
    <citation type="submission" date="2021-06" db="EMBL/GenBank/DDBJ databases">
        <authorList>
            <person name="Kallberg Y."/>
            <person name="Tangrot J."/>
            <person name="Rosling A."/>
        </authorList>
    </citation>
    <scope>NUCLEOTIDE SEQUENCE [LARGE SCALE GENOMIC DNA]</scope>
    <source>
        <strain evidence="1 2">120-4 pot B 10/14</strain>
    </source>
</reference>
<proteinExistence type="predicted"/>